<evidence type="ECO:0000313" key="2">
    <source>
        <dbReference type="Proteomes" id="UP000094626"/>
    </source>
</evidence>
<gene>
    <name evidence="1" type="ORF">BES08_20155</name>
</gene>
<name>A0A1D8AAR9_9SPHN</name>
<dbReference type="Proteomes" id="UP000094626">
    <property type="component" value="Plasmid pSA1"/>
</dbReference>
<accession>A0A1D8AAR9</accession>
<keyword evidence="2" id="KW-1185">Reference proteome</keyword>
<dbReference type="EMBL" id="CP017076">
    <property type="protein sequence ID" value="AOR79192.1"/>
    <property type="molecule type" value="Genomic_DNA"/>
</dbReference>
<protein>
    <submittedName>
        <fullName evidence="1">Uncharacterized protein</fullName>
    </submittedName>
</protein>
<geneLocation type="plasmid" evidence="1 2">
    <name>pSA1</name>
</geneLocation>
<keyword evidence="1" id="KW-0614">Plasmid</keyword>
<proteinExistence type="predicted"/>
<dbReference type="KEGG" id="nre:BES08_20155"/>
<evidence type="ECO:0000313" key="1">
    <source>
        <dbReference type="EMBL" id="AOR79192.1"/>
    </source>
</evidence>
<reference evidence="2" key="1">
    <citation type="journal article" date="2017" name="J. Biotechnol.">
        <title>Complete genome sequence of Novosphingobium resinovorum SA1, a versatile xenobiotic-degrading bacterium capable of utilizing sulfanilic acid.</title>
        <authorList>
            <person name="Hegedus B."/>
            <person name="Kos P.B."/>
            <person name="Balint B."/>
            <person name="Maroti G."/>
            <person name="Gan H.M."/>
            <person name="Perei K."/>
            <person name="Rakhely G."/>
        </authorList>
    </citation>
    <scope>NUCLEOTIDE SEQUENCE [LARGE SCALE GENOMIC DNA]</scope>
    <source>
        <strain evidence="2">SA1</strain>
    </source>
</reference>
<organism evidence="1 2">
    <name type="scientific">Novosphingobium resinovorum</name>
    <dbReference type="NCBI Taxonomy" id="158500"/>
    <lineage>
        <taxon>Bacteria</taxon>
        <taxon>Pseudomonadati</taxon>
        <taxon>Pseudomonadota</taxon>
        <taxon>Alphaproteobacteria</taxon>
        <taxon>Sphingomonadales</taxon>
        <taxon>Sphingomonadaceae</taxon>
        <taxon>Novosphingobium</taxon>
    </lineage>
</organism>
<sequence length="117" mass="11641">MRRFGNTGAGSAAAFAASFTGSEEGAATEEAGACRTSVFDAALRWFGFGVAADFVFAAGLGFTGADAGSLEGLRSALTSAEVGLGIAELPAAASRFPNPIFSAISRRRAANDGATIG</sequence>
<dbReference type="AlphaFoldDB" id="A0A1D8AAR9"/>